<evidence type="ECO:0000313" key="3">
    <source>
        <dbReference type="Proteomes" id="UP001497453"/>
    </source>
</evidence>
<protein>
    <recommendedName>
        <fullName evidence="4">C2H2-type domain-containing protein</fullName>
    </recommendedName>
</protein>
<accession>A0ABP1DUW3</accession>
<proteinExistence type="predicted"/>
<name>A0ABP1DUW3_9APHY</name>
<feature type="region of interest" description="Disordered" evidence="1">
    <location>
        <begin position="348"/>
        <end position="402"/>
    </location>
</feature>
<organism evidence="2 3">
    <name type="scientific">Somion occarium</name>
    <dbReference type="NCBI Taxonomy" id="3059160"/>
    <lineage>
        <taxon>Eukaryota</taxon>
        <taxon>Fungi</taxon>
        <taxon>Dikarya</taxon>
        <taxon>Basidiomycota</taxon>
        <taxon>Agaricomycotina</taxon>
        <taxon>Agaricomycetes</taxon>
        <taxon>Polyporales</taxon>
        <taxon>Cerrenaceae</taxon>
        <taxon>Somion</taxon>
    </lineage>
</organism>
<gene>
    <name evidence="2" type="ORF">GFSPODELE1_LOCUS7985</name>
</gene>
<feature type="region of interest" description="Disordered" evidence="1">
    <location>
        <begin position="49"/>
        <end position="115"/>
    </location>
</feature>
<feature type="compositionally biased region" description="Basic and acidic residues" evidence="1">
    <location>
        <begin position="66"/>
        <end position="84"/>
    </location>
</feature>
<evidence type="ECO:0000256" key="1">
    <source>
        <dbReference type="SAM" id="MobiDB-lite"/>
    </source>
</evidence>
<evidence type="ECO:0000313" key="2">
    <source>
        <dbReference type="EMBL" id="CAL1710759.1"/>
    </source>
</evidence>
<sequence>MDNFEVLMSGTPGQLSTDDLGEVLEPFVNSEGLPIYSLDNVLTFQQDDFSSPSALCSSRPHTPPEPFKREDVSSSHWTEGKEDGTQLPLPLDITTPSSDATRSSVEPSIGPNEGERLPTIFSFDQPQAREPVVATGYAHVEPIPWESIQYSEFSMLRGPSMDAPAPYNSNISLAGQPTWMQQASRGTEYPIPVLSVYPQAQVAYNQHPQALQMPNYTARRRSISRSRYPRAPRPNMYYPYPAFGSSEYIGNSFPYCAPSLNISGPMSSFAHMTYPPGSSVAPTNLGTDMLTAPVYSNVPGPSQNPSVVHQPIIHFGTQNSLPHDDFGISMPQHTSAFPSLNMPTPVAAASTAVSQHLSPSQTVSRKRPREDEELRNQLPTSNAGDPPETQSRKGNPRRDIVPQPGVLYQCRWRNADESLCGMKLQVVSEEGKPLRNVWTDHLKSHISPDTSKTDKIECRWKNADGSECPGKSQFERCGRHIVEIHFGLADIECQKCGKWISGGITRVREHDKRTHIKKQRL</sequence>
<keyword evidence="3" id="KW-1185">Reference proteome</keyword>
<dbReference type="Proteomes" id="UP001497453">
    <property type="component" value="Chromosome 6"/>
</dbReference>
<dbReference type="EMBL" id="OZ037949">
    <property type="protein sequence ID" value="CAL1710759.1"/>
    <property type="molecule type" value="Genomic_DNA"/>
</dbReference>
<feature type="compositionally biased region" description="Polar residues" evidence="1">
    <location>
        <begin position="351"/>
        <end position="363"/>
    </location>
</feature>
<feature type="compositionally biased region" description="Polar residues" evidence="1">
    <location>
        <begin position="94"/>
        <end position="106"/>
    </location>
</feature>
<reference evidence="3" key="1">
    <citation type="submission" date="2024-04" db="EMBL/GenBank/DDBJ databases">
        <authorList>
            <person name="Shaw F."/>
            <person name="Minotto A."/>
        </authorList>
    </citation>
    <scope>NUCLEOTIDE SEQUENCE [LARGE SCALE GENOMIC DNA]</scope>
</reference>
<feature type="compositionally biased region" description="Polar residues" evidence="1">
    <location>
        <begin position="49"/>
        <end position="60"/>
    </location>
</feature>
<feature type="compositionally biased region" description="Polar residues" evidence="1">
    <location>
        <begin position="377"/>
        <end position="393"/>
    </location>
</feature>
<evidence type="ECO:0008006" key="4">
    <source>
        <dbReference type="Google" id="ProtNLM"/>
    </source>
</evidence>